<evidence type="ECO:0000256" key="2">
    <source>
        <dbReference type="ARBA" id="ARBA00022448"/>
    </source>
</evidence>
<dbReference type="PANTHER" id="PTHR23504">
    <property type="entry name" value="MAJOR FACILITATOR SUPERFAMILY DOMAIN-CONTAINING PROTEIN 10"/>
    <property type="match status" value="1"/>
</dbReference>
<evidence type="ECO:0000256" key="1">
    <source>
        <dbReference type="ARBA" id="ARBA00004141"/>
    </source>
</evidence>
<evidence type="ECO:0000256" key="3">
    <source>
        <dbReference type="ARBA" id="ARBA00022692"/>
    </source>
</evidence>
<feature type="transmembrane region" description="Helical" evidence="7">
    <location>
        <begin position="514"/>
        <end position="534"/>
    </location>
</feature>
<gene>
    <name evidence="9" type="ORF">HYALB_00011335</name>
</gene>
<dbReference type="EMBL" id="CAJVRM010000415">
    <property type="protein sequence ID" value="CAG8980757.1"/>
    <property type="molecule type" value="Genomic_DNA"/>
</dbReference>
<feature type="transmembrane region" description="Helical" evidence="7">
    <location>
        <begin position="554"/>
        <end position="573"/>
    </location>
</feature>
<comment type="subcellular location">
    <subcellularLocation>
        <location evidence="1">Membrane</location>
        <topology evidence="1">Multi-pass membrane protein</topology>
    </subcellularLocation>
</comment>
<feature type="compositionally biased region" description="Gly residues" evidence="6">
    <location>
        <begin position="691"/>
        <end position="701"/>
    </location>
</feature>
<feature type="transmembrane region" description="Helical" evidence="7">
    <location>
        <begin position="373"/>
        <end position="394"/>
    </location>
</feature>
<accession>A0A9N9LW20</accession>
<keyword evidence="4 7" id="KW-1133">Transmembrane helix</keyword>
<name>A0A9N9LW20_9HELO</name>
<dbReference type="OrthoDB" id="10262656at2759"/>
<evidence type="ECO:0000256" key="4">
    <source>
        <dbReference type="ARBA" id="ARBA00022989"/>
    </source>
</evidence>
<sequence>MALGRSRGPAKLPVQQLTILEYPLKALILLLFNSKRGGSLGFGISELKIHILETSPTAGSVVPQSILCFADIEKTYTTSLTFLIQAICRFAEPLALTSVYPYLPEMIESFGVERKDVAKWAGITSAVFSIAQCLTAILWGRASDMFGRKPAILCGLTFTMCCTLFWGISSSLPMAIVARALSGACNGNVGIIRTMVAEMVPEKELQPRAFSIMPLVWSLGSIFGPSFGGFFAKPAENMPGLFGHNALLIKFPFLLPNLVASFFFLTGISTGIFFLKETLETKKHRTDWGLTIGKKGVALVKRVFKMNSSKGKPHHSFSSPPDERTSLLGPKPSTNDNSSESSDVNFATKSTKKPDLPRPTLSEVFTKQSVINLAAYTLLALHAVAYDQLLPIFMHNPQQKHDSSNTHLPFKFSGGFGLGSGRIGTLFTLYGICGCFIQFLIFPPTARYFGVLRCFKACAVTFPVICFLTPFTALIKNSVHQQATMFSIMVLKSFAVIFAFPCSIILLTNSAASLRVLGTLNGVAVSVSAVGRAVGPALGGAAFTWGLERGYVITPWWLLGSIAALGAVPIWYLEEMEGFNKKDDDSSSESDVDSDSEQDLLNTIPEEPRSQHQSPVLDREEAFSAQNEDALEFSEPNTLSRVQSRKSQRRASASNNADEEFERRVSSPIGIGQPVGKGGRRLSNSLAGSASGYGTGGTSFA</sequence>
<dbReference type="Pfam" id="PF07690">
    <property type="entry name" value="MFS_1"/>
    <property type="match status" value="1"/>
</dbReference>
<organism evidence="9 10">
    <name type="scientific">Hymenoscyphus albidus</name>
    <dbReference type="NCBI Taxonomy" id="595503"/>
    <lineage>
        <taxon>Eukaryota</taxon>
        <taxon>Fungi</taxon>
        <taxon>Dikarya</taxon>
        <taxon>Ascomycota</taxon>
        <taxon>Pezizomycotina</taxon>
        <taxon>Leotiomycetes</taxon>
        <taxon>Helotiales</taxon>
        <taxon>Helotiaceae</taxon>
        <taxon>Hymenoscyphus</taxon>
    </lineage>
</organism>
<dbReference type="InterPro" id="IPR011701">
    <property type="entry name" value="MFS"/>
</dbReference>
<feature type="transmembrane region" description="Helical" evidence="7">
    <location>
        <begin position="120"/>
        <end position="139"/>
    </location>
</feature>
<dbReference type="CDD" id="cd17330">
    <property type="entry name" value="MFS_SLC46_TetA_like"/>
    <property type="match status" value="1"/>
</dbReference>
<evidence type="ECO:0000256" key="5">
    <source>
        <dbReference type="ARBA" id="ARBA00023136"/>
    </source>
</evidence>
<dbReference type="PRINTS" id="PR01035">
    <property type="entry name" value="TCRTETA"/>
</dbReference>
<dbReference type="InterPro" id="IPR020846">
    <property type="entry name" value="MFS_dom"/>
</dbReference>
<feature type="transmembrane region" description="Helical" evidence="7">
    <location>
        <begin position="485"/>
        <end position="507"/>
    </location>
</feature>
<proteinExistence type="predicted"/>
<dbReference type="PROSITE" id="PS50850">
    <property type="entry name" value="MFS"/>
    <property type="match status" value="1"/>
</dbReference>
<feature type="compositionally biased region" description="Polar residues" evidence="6">
    <location>
        <begin position="332"/>
        <end position="349"/>
    </location>
</feature>
<keyword evidence="2" id="KW-0813">Transport</keyword>
<feature type="domain" description="Major facilitator superfamily (MFS) profile" evidence="8">
    <location>
        <begin position="81"/>
        <end position="578"/>
    </location>
</feature>
<feature type="compositionally biased region" description="Acidic residues" evidence="6">
    <location>
        <begin position="586"/>
        <end position="598"/>
    </location>
</feature>
<evidence type="ECO:0000256" key="6">
    <source>
        <dbReference type="SAM" id="MobiDB-lite"/>
    </source>
</evidence>
<dbReference type="Proteomes" id="UP000701801">
    <property type="component" value="Unassembled WGS sequence"/>
</dbReference>
<feature type="transmembrane region" description="Helical" evidence="7">
    <location>
        <begin position="209"/>
        <end position="231"/>
    </location>
</feature>
<evidence type="ECO:0000256" key="7">
    <source>
        <dbReference type="SAM" id="Phobius"/>
    </source>
</evidence>
<reference evidence="9" key="1">
    <citation type="submission" date="2021-07" db="EMBL/GenBank/DDBJ databases">
        <authorList>
            <person name="Durling M."/>
        </authorList>
    </citation>
    <scope>NUCLEOTIDE SEQUENCE</scope>
</reference>
<keyword evidence="3 7" id="KW-0812">Transmembrane</keyword>
<evidence type="ECO:0000313" key="9">
    <source>
        <dbReference type="EMBL" id="CAG8980757.1"/>
    </source>
</evidence>
<dbReference type="GO" id="GO:0022857">
    <property type="term" value="F:transmembrane transporter activity"/>
    <property type="evidence" value="ECO:0007669"/>
    <property type="project" value="InterPro"/>
</dbReference>
<keyword evidence="5 7" id="KW-0472">Membrane</keyword>
<dbReference type="GO" id="GO:0016020">
    <property type="term" value="C:membrane"/>
    <property type="evidence" value="ECO:0007669"/>
    <property type="project" value="UniProtKB-SubCell"/>
</dbReference>
<keyword evidence="10" id="KW-1185">Reference proteome</keyword>
<dbReference type="InterPro" id="IPR036259">
    <property type="entry name" value="MFS_trans_sf"/>
</dbReference>
<dbReference type="InterPro" id="IPR001958">
    <property type="entry name" value="Tet-R_TetA/multi-R_MdtG-like"/>
</dbReference>
<dbReference type="AlphaFoldDB" id="A0A9N9LW20"/>
<dbReference type="Gene3D" id="1.20.1250.20">
    <property type="entry name" value="MFS general substrate transporter like domains"/>
    <property type="match status" value="1"/>
</dbReference>
<dbReference type="SUPFAM" id="SSF103473">
    <property type="entry name" value="MFS general substrate transporter"/>
    <property type="match status" value="1"/>
</dbReference>
<feature type="transmembrane region" description="Helical" evidence="7">
    <location>
        <begin position="174"/>
        <end position="197"/>
    </location>
</feature>
<evidence type="ECO:0000313" key="10">
    <source>
        <dbReference type="Proteomes" id="UP000701801"/>
    </source>
</evidence>
<feature type="region of interest" description="Disordered" evidence="6">
    <location>
        <begin position="308"/>
        <end position="358"/>
    </location>
</feature>
<feature type="transmembrane region" description="Helical" evidence="7">
    <location>
        <begin position="251"/>
        <end position="275"/>
    </location>
</feature>
<protein>
    <recommendedName>
        <fullName evidence="8">Major facilitator superfamily (MFS) profile domain-containing protein</fullName>
    </recommendedName>
</protein>
<feature type="transmembrane region" description="Helical" evidence="7">
    <location>
        <begin position="454"/>
        <end position="473"/>
    </location>
</feature>
<comment type="caution">
    <text evidence="9">The sequence shown here is derived from an EMBL/GenBank/DDBJ whole genome shotgun (WGS) entry which is preliminary data.</text>
</comment>
<feature type="transmembrane region" description="Helical" evidence="7">
    <location>
        <begin position="151"/>
        <end position="168"/>
    </location>
</feature>
<feature type="transmembrane region" description="Helical" evidence="7">
    <location>
        <begin position="423"/>
        <end position="442"/>
    </location>
</feature>
<evidence type="ECO:0000259" key="8">
    <source>
        <dbReference type="PROSITE" id="PS50850"/>
    </source>
</evidence>
<feature type="region of interest" description="Disordered" evidence="6">
    <location>
        <begin position="582"/>
        <end position="701"/>
    </location>
</feature>
<dbReference type="PANTHER" id="PTHR23504:SF8">
    <property type="entry name" value="TRANSPORTER, PUTATIVE (AFU_ORTHOLOGUE AFUA_1G03730)-RELATED"/>
    <property type="match status" value="1"/>
</dbReference>